<evidence type="ECO:0000256" key="1">
    <source>
        <dbReference type="ARBA" id="ARBA00023015"/>
    </source>
</evidence>
<dbReference type="Pfam" id="PF12833">
    <property type="entry name" value="HTH_18"/>
    <property type="match status" value="1"/>
</dbReference>
<dbReference type="PRINTS" id="PR00032">
    <property type="entry name" value="HTHARAC"/>
</dbReference>
<name>A0A5J4P8F7_9ZZZZ</name>
<keyword evidence="2" id="KW-0238">DNA-binding</keyword>
<dbReference type="Gene3D" id="1.10.10.60">
    <property type="entry name" value="Homeodomain-like"/>
    <property type="match status" value="1"/>
</dbReference>
<dbReference type="GO" id="GO:0003700">
    <property type="term" value="F:DNA-binding transcription factor activity"/>
    <property type="evidence" value="ECO:0007669"/>
    <property type="project" value="InterPro"/>
</dbReference>
<comment type="caution">
    <text evidence="5">The sequence shown here is derived from an EMBL/GenBank/DDBJ whole genome shotgun (WGS) entry which is preliminary data.</text>
</comment>
<dbReference type="GO" id="GO:0043565">
    <property type="term" value="F:sequence-specific DNA binding"/>
    <property type="evidence" value="ECO:0007669"/>
    <property type="project" value="InterPro"/>
</dbReference>
<proteinExistence type="predicted"/>
<feature type="non-terminal residue" evidence="5">
    <location>
        <position position="1"/>
    </location>
</feature>
<protein>
    <recommendedName>
        <fullName evidence="4">HTH araC/xylS-type domain-containing protein</fullName>
    </recommendedName>
</protein>
<dbReference type="PANTHER" id="PTHR43280:SF2">
    <property type="entry name" value="HTH-TYPE TRANSCRIPTIONAL REGULATOR EXSA"/>
    <property type="match status" value="1"/>
</dbReference>
<dbReference type="InterPro" id="IPR020449">
    <property type="entry name" value="Tscrpt_reg_AraC-type_HTH"/>
</dbReference>
<organism evidence="5">
    <name type="scientific">termite gut metagenome</name>
    <dbReference type="NCBI Taxonomy" id="433724"/>
    <lineage>
        <taxon>unclassified sequences</taxon>
        <taxon>metagenomes</taxon>
        <taxon>organismal metagenomes</taxon>
    </lineage>
</organism>
<dbReference type="SUPFAM" id="SSF46689">
    <property type="entry name" value="Homeodomain-like"/>
    <property type="match status" value="1"/>
</dbReference>
<sequence length="70" mass="8378">PKDFIKSHRILYASKLLLTTDLTIKEIMFNTGFTNRTHFYKEFAKQFNQTPKEYREANKLKDNSLFSFNP</sequence>
<evidence type="ECO:0000256" key="2">
    <source>
        <dbReference type="ARBA" id="ARBA00023125"/>
    </source>
</evidence>
<keyword evidence="1" id="KW-0805">Transcription regulation</keyword>
<accession>A0A5J4P8F7</accession>
<evidence type="ECO:0000256" key="3">
    <source>
        <dbReference type="ARBA" id="ARBA00023163"/>
    </source>
</evidence>
<evidence type="ECO:0000313" key="5">
    <source>
        <dbReference type="EMBL" id="KAA6304864.1"/>
    </source>
</evidence>
<reference evidence="5" key="1">
    <citation type="submission" date="2019-03" db="EMBL/GenBank/DDBJ databases">
        <title>Single cell metagenomics reveals metabolic interactions within the superorganism composed of flagellate Streblomastix strix and complex community of Bacteroidetes bacteria on its surface.</title>
        <authorList>
            <person name="Treitli S.C."/>
            <person name="Kolisko M."/>
            <person name="Husnik F."/>
            <person name="Keeling P."/>
            <person name="Hampl V."/>
        </authorList>
    </citation>
    <scope>NUCLEOTIDE SEQUENCE</scope>
    <source>
        <strain evidence="5">STM</strain>
    </source>
</reference>
<keyword evidence="3" id="KW-0804">Transcription</keyword>
<dbReference type="PANTHER" id="PTHR43280">
    <property type="entry name" value="ARAC-FAMILY TRANSCRIPTIONAL REGULATOR"/>
    <property type="match status" value="1"/>
</dbReference>
<dbReference type="InterPro" id="IPR009057">
    <property type="entry name" value="Homeodomain-like_sf"/>
</dbReference>
<dbReference type="PROSITE" id="PS01124">
    <property type="entry name" value="HTH_ARAC_FAMILY_2"/>
    <property type="match status" value="1"/>
</dbReference>
<dbReference type="AlphaFoldDB" id="A0A5J4P8F7"/>
<evidence type="ECO:0000259" key="4">
    <source>
        <dbReference type="PROSITE" id="PS01124"/>
    </source>
</evidence>
<gene>
    <name evidence="5" type="ORF">EZS27_043485</name>
</gene>
<feature type="domain" description="HTH araC/xylS-type" evidence="4">
    <location>
        <begin position="1"/>
        <end position="57"/>
    </location>
</feature>
<dbReference type="InterPro" id="IPR018060">
    <property type="entry name" value="HTH_AraC"/>
</dbReference>
<dbReference type="SMART" id="SM00342">
    <property type="entry name" value="HTH_ARAC"/>
    <property type="match status" value="1"/>
</dbReference>
<dbReference type="EMBL" id="SNRY01011164">
    <property type="protein sequence ID" value="KAA6304864.1"/>
    <property type="molecule type" value="Genomic_DNA"/>
</dbReference>